<evidence type="ECO:0000256" key="8">
    <source>
        <dbReference type="SAM" id="Phobius"/>
    </source>
</evidence>
<keyword evidence="10" id="KW-1185">Reference proteome</keyword>
<dbReference type="EMBL" id="SLWL01000004">
    <property type="protein sequence ID" value="TCO14082.1"/>
    <property type="molecule type" value="Genomic_DNA"/>
</dbReference>
<feature type="region of interest" description="Disordered" evidence="7">
    <location>
        <begin position="1"/>
        <end position="43"/>
    </location>
</feature>
<feature type="transmembrane region" description="Helical" evidence="8">
    <location>
        <begin position="192"/>
        <end position="222"/>
    </location>
</feature>
<feature type="transmembrane region" description="Helical" evidence="8">
    <location>
        <begin position="120"/>
        <end position="144"/>
    </location>
</feature>
<keyword evidence="3" id="KW-1003">Cell membrane</keyword>
<evidence type="ECO:0000256" key="7">
    <source>
        <dbReference type="SAM" id="MobiDB-lite"/>
    </source>
</evidence>
<evidence type="ECO:0000256" key="5">
    <source>
        <dbReference type="ARBA" id="ARBA00022989"/>
    </source>
</evidence>
<accession>A0A4R2GTW0</accession>
<evidence type="ECO:0000256" key="1">
    <source>
        <dbReference type="ARBA" id="ARBA00004651"/>
    </source>
</evidence>
<feature type="transmembrane region" description="Helical" evidence="8">
    <location>
        <begin position="156"/>
        <end position="180"/>
    </location>
</feature>
<evidence type="ECO:0000313" key="10">
    <source>
        <dbReference type="Proteomes" id="UP000294881"/>
    </source>
</evidence>
<sequence length="444" mass="44317">MSSNAPAHSQPRGFAARAGQAPSPPGGVAMRQGSTAGNDDGPARERGGVLEVFLVFLRLGLTAFGGPAAHIGYFHEAFVLRRRWLSETDFAALIALCQFLPGPGSSQAGFAIGVQRAGGIGGGVAAFLGFTAPSAIIMTTLAIALTSDAGALQGPLAAGMLHGLKLTAVAVVAHAVWGMAQLLTPDRARATIALAALAIVTPGGVAAQLLAISAGGLLGLVACRNVVVDGGPVTGRGPVSRRAGTVALAVFAGLFLLLPAAAGLWGGGFSLFSAFYRAGSLVFGGGHVVLPLLQAEVAAPAGIAPDVFLTGYALAQAMPGPMFAFAAWLGALTPAAPTGAMGATLAVLAIFLPGQLLVYGTLPFWARLRANPRAAAAMAGANAAVVGILGAALYQPLWTSAVFTPRDFVLAVAGFLLLAVWKAPPWSIAALGAASGALLAMAPV</sequence>
<gene>
    <name evidence="9" type="ORF">EV666_10433</name>
</gene>
<name>A0A4R2GTW0_9HYPH</name>
<organism evidence="9 10">
    <name type="scientific">Camelimonas lactis</name>
    <dbReference type="NCBI Taxonomy" id="659006"/>
    <lineage>
        <taxon>Bacteria</taxon>
        <taxon>Pseudomonadati</taxon>
        <taxon>Pseudomonadota</taxon>
        <taxon>Alphaproteobacteria</taxon>
        <taxon>Hyphomicrobiales</taxon>
        <taxon>Chelatococcaceae</taxon>
        <taxon>Camelimonas</taxon>
    </lineage>
</organism>
<keyword evidence="6 8" id="KW-0472">Membrane</keyword>
<dbReference type="PANTHER" id="PTHR33567">
    <property type="entry name" value="CHROMATE ION TRANSPORTER (EUROFUNG)"/>
    <property type="match status" value="1"/>
</dbReference>
<protein>
    <submittedName>
        <fullName evidence="9">Chromate transporter</fullName>
    </submittedName>
</protein>
<dbReference type="Proteomes" id="UP000294881">
    <property type="component" value="Unassembled WGS sequence"/>
</dbReference>
<evidence type="ECO:0000256" key="4">
    <source>
        <dbReference type="ARBA" id="ARBA00022692"/>
    </source>
</evidence>
<keyword evidence="4 8" id="KW-0812">Transmembrane</keyword>
<evidence type="ECO:0000313" key="9">
    <source>
        <dbReference type="EMBL" id="TCO14082.1"/>
    </source>
</evidence>
<dbReference type="PIRSF" id="PIRSF004810">
    <property type="entry name" value="ChrA"/>
    <property type="match status" value="1"/>
</dbReference>
<dbReference type="GO" id="GO:0005886">
    <property type="term" value="C:plasma membrane"/>
    <property type="evidence" value="ECO:0007669"/>
    <property type="project" value="UniProtKB-SubCell"/>
</dbReference>
<comment type="similarity">
    <text evidence="2">Belongs to the chromate ion transporter (CHR) (TC 2.A.51) family.</text>
</comment>
<dbReference type="PANTHER" id="PTHR33567:SF3">
    <property type="entry name" value="CHROMATE ION TRANSPORTER (EUROFUNG)"/>
    <property type="match status" value="1"/>
</dbReference>
<dbReference type="Pfam" id="PF02417">
    <property type="entry name" value="Chromate_transp"/>
    <property type="match status" value="2"/>
</dbReference>
<dbReference type="AlphaFoldDB" id="A0A4R2GTW0"/>
<feature type="transmembrane region" description="Helical" evidence="8">
    <location>
        <begin position="374"/>
        <end position="394"/>
    </location>
</feature>
<dbReference type="GO" id="GO:0015109">
    <property type="term" value="F:chromate transmembrane transporter activity"/>
    <property type="evidence" value="ECO:0007669"/>
    <property type="project" value="InterPro"/>
</dbReference>
<feature type="transmembrane region" description="Helical" evidence="8">
    <location>
        <begin position="243"/>
        <end position="262"/>
    </location>
</feature>
<reference evidence="9 10" key="1">
    <citation type="submission" date="2019-03" db="EMBL/GenBank/DDBJ databases">
        <title>Genomic Encyclopedia of Type Strains, Phase IV (KMG-IV): sequencing the most valuable type-strain genomes for metagenomic binning, comparative biology and taxonomic classification.</title>
        <authorList>
            <person name="Goeker M."/>
        </authorList>
    </citation>
    <scope>NUCLEOTIDE SEQUENCE [LARGE SCALE GENOMIC DNA]</scope>
    <source>
        <strain evidence="9 10">DSM 22958</strain>
    </source>
</reference>
<feature type="transmembrane region" description="Helical" evidence="8">
    <location>
        <begin position="307"/>
        <end position="329"/>
    </location>
</feature>
<evidence type="ECO:0000256" key="6">
    <source>
        <dbReference type="ARBA" id="ARBA00023136"/>
    </source>
</evidence>
<feature type="transmembrane region" description="Helical" evidence="8">
    <location>
        <begin position="341"/>
        <end position="362"/>
    </location>
</feature>
<feature type="transmembrane region" description="Helical" evidence="8">
    <location>
        <begin position="274"/>
        <end position="295"/>
    </location>
</feature>
<comment type="subcellular location">
    <subcellularLocation>
        <location evidence="1">Cell membrane</location>
        <topology evidence="1">Multi-pass membrane protein</topology>
    </subcellularLocation>
</comment>
<feature type="transmembrane region" description="Helical" evidence="8">
    <location>
        <begin position="400"/>
        <end position="419"/>
    </location>
</feature>
<proteinExistence type="inferred from homology"/>
<dbReference type="InterPro" id="IPR003370">
    <property type="entry name" value="Chromate_transpt"/>
</dbReference>
<dbReference type="InterPro" id="IPR014047">
    <property type="entry name" value="Chr_Tranpt_l_chain"/>
</dbReference>
<keyword evidence="5 8" id="KW-1133">Transmembrane helix</keyword>
<comment type="caution">
    <text evidence="9">The sequence shown here is derived from an EMBL/GenBank/DDBJ whole genome shotgun (WGS) entry which is preliminary data.</text>
</comment>
<evidence type="ECO:0000256" key="3">
    <source>
        <dbReference type="ARBA" id="ARBA00022475"/>
    </source>
</evidence>
<dbReference type="NCBIfam" id="TIGR00937">
    <property type="entry name" value="2A51"/>
    <property type="match status" value="1"/>
</dbReference>
<evidence type="ECO:0000256" key="2">
    <source>
        <dbReference type="ARBA" id="ARBA00005262"/>
    </source>
</evidence>